<dbReference type="InterPro" id="IPR001128">
    <property type="entry name" value="Cyt_P450"/>
</dbReference>
<dbReference type="OrthoDB" id="6692864at2759"/>
<sequence>MPECYKIRLESCAVIVHVSCFISMFLFHRQEGEPPVENGWIPYIGCALEFGANPLKFLQTRQRKYGDAFTCKIAGNFITFITDPFSYNSVVRHGKNLNFQAIALKISKRVFNHADFTDAKYGINYEEIHQIFNKTLQGFSLDPLTSSMMENLQFVMLQDKKSPDSSNWTTESLYAFSYRIMFEAGYLTLFGKNKKAMKQDNTEKVKAQHVAIQSVMENFKVFDNVFPALAGGIPLLFFKAAKQSRMALAQALSHNNLRQNGNKSQLIEQRMQLFDHSPALDELSKGKTHVTMLWASQANTLPATFWSVYYLIRSQEALQAVKNEIEDLLLVTNQKPGDMNNPIIFTREQLDSMRAMGSLINESLRLSSASIMLRVATENFVLTLDTGTNLAVRKGDQIGLYPQQLHLDPEIYEDPLEFKYNRFLDENGKEKTTFYKNGRKLKYYLMPFGSGVSMCPGRFFAINEIKQCLALLLCYYDMELLDATAPTPALDNSRAGFGILQPSHDVLFRYRMK</sequence>
<feature type="binding site" evidence="15">
    <location>
        <position position="109"/>
    </location>
    <ligand>
        <name>substrate</name>
    </ligand>
</feature>
<keyword evidence="7 13" id="KW-0256">Endoplasmic reticulum</keyword>
<evidence type="ECO:0000256" key="6">
    <source>
        <dbReference type="ARBA" id="ARBA00022723"/>
    </source>
</evidence>
<evidence type="ECO:0000256" key="2">
    <source>
        <dbReference type="ARBA" id="ARBA00004586"/>
    </source>
</evidence>
<comment type="caution">
    <text evidence="16">The sequence shown here is derived from an EMBL/GenBank/DDBJ whole genome shotgun (WGS) entry which is preliminary data.</text>
</comment>
<dbReference type="GO" id="GO:0020037">
    <property type="term" value="F:heme binding"/>
    <property type="evidence" value="ECO:0007669"/>
    <property type="project" value="InterPro"/>
</dbReference>
<keyword evidence="11 13" id="KW-0472">Membrane</keyword>
<comment type="pathway">
    <text evidence="3">Lipid metabolism; bile acid biosynthesis.</text>
</comment>
<comment type="similarity">
    <text evidence="4 13">Belongs to the cytochrome P450 family.</text>
</comment>
<keyword evidence="5 13" id="KW-0349">Heme</keyword>
<evidence type="ECO:0000313" key="17">
    <source>
        <dbReference type="Proteomes" id="UP000288216"/>
    </source>
</evidence>
<dbReference type="STRING" id="75743.A0A401PF02"/>
<dbReference type="GO" id="GO:0008395">
    <property type="term" value="F:steroid hydroxylase activity"/>
    <property type="evidence" value="ECO:0007669"/>
    <property type="project" value="TreeGrafter"/>
</dbReference>
<organism evidence="16 17">
    <name type="scientific">Scyliorhinus torazame</name>
    <name type="common">Cloudy catshark</name>
    <name type="synonym">Catulus torazame</name>
    <dbReference type="NCBI Taxonomy" id="75743"/>
    <lineage>
        <taxon>Eukaryota</taxon>
        <taxon>Metazoa</taxon>
        <taxon>Chordata</taxon>
        <taxon>Craniata</taxon>
        <taxon>Vertebrata</taxon>
        <taxon>Chondrichthyes</taxon>
        <taxon>Elasmobranchii</taxon>
        <taxon>Galeomorphii</taxon>
        <taxon>Galeoidea</taxon>
        <taxon>Carcharhiniformes</taxon>
        <taxon>Scyliorhinidae</taxon>
        <taxon>Scyliorhinus</taxon>
    </lineage>
</organism>
<dbReference type="GO" id="GO:0042632">
    <property type="term" value="P:cholesterol homeostasis"/>
    <property type="evidence" value="ECO:0007669"/>
    <property type="project" value="TreeGrafter"/>
</dbReference>
<reference evidence="16 17" key="1">
    <citation type="journal article" date="2018" name="Nat. Ecol. Evol.">
        <title>Shark genomes provide insights into elasmobranch evolution and the origin of vertebrates.</title>
        <authorList>
            <person name="Hara Y"/>
            <person name="Yamaguchi K"/>
            <person name="Onimaru K"/>
            <person name="Kadota M"/>
            <person name="Koyanagi M"/>
            <person name="Keeley SD"/>
            <person name="Tatsumi K"/>
            <person name="Tanaka K"/>
            <person name="Motone F"/>
            <person name="Kageyama Y"/>
            <person name="Nozu R"/>
            <person name="Adachi N"/>
            <person name="Nishimura O"/>
            <person name="Nakagawa R"/>
            <person name="Tanegashima C"/>
            <person name="Kiyatake I"/>
            <person name="Matsumoto R"/>
            <person name="Murakumo K"/>
            <person name="Nishida K"/>
            <person name="Terakita A"/>
            <person name="Kuratani S"/>
            <person name="Sato K"/>
            <person name="Hyodo S Kuraku.S."/>
        </authorList>
    </citation>
    <scope>NUCLEOTIDE SEQUENCE [LARGE SCALE GENOMIC DNA]</scope>
</reference>
<dbReference type="InterPro" id="IPR036396">
    <property type="entry name" value="Cyt_P450_sf"/>
</dbReference>
<evidence type="ECO:0000256" key="8">
    <source>
        <dbReference type="ARBA" id="ARBA00023002"/>
    </source>
</evidence>
<evidence type="ECO:0008006" key="18">
    <source>
        <dbReference type="Google" id="ProtNLM"/>
    </source>
</evidence>
<evidence type="ECO:0000256" key="7">
    <source>
        <dbReference type="ARBA" id="ARBA00022824"/>
    </source>
</evidence>
<evidence type="ECO:0000256" key="1">
    <source>
        <dbReference type="ARBA" id="ARBA00001971"/>
    </source>
</evidence>
<comment type="subcellular location">
    <subcellularLocation>
        <location evidence="2 13">Endoplasmic reticulum membrane</location>
    </subcellularLocation>
</comment>
<dbReference type="InterPro" id="IPR050529">
    <property type="entry name" value="CYP450_sterol_14alpha_dmase"/>
</dbReference>
<dbReference type="Pfam" id="PF00067">
    <property type="entry name" value="p450"/>
    <property type="match status" value="1"/>
</dbReference>
<dbReference type="GO" id="GO:0016705">
    <property type="term" value="F:oxidoreductase activity, acting on paired donors, with incorporation or reduction of molecular oxygen"/>
    <property type="evidence" value="ECO:0007669"/>
    <property type="project" value="InterPro"/>
</dbReference>
<evidence type="ECO:0000256" key="9">
    <source>
        <dbReference type="ARBA" id="ARBA00023004"/>
    </source>
</evidence>
<evidence type="ECO:0000256" key="13">
    <source>
        <dbReference type="PIRNR" id="PIRNR000047"/>
    </source>
</evidence>
<dbReference type="PIRSF" id="PIRSF000047">
    <property type="entry name" value="Cytochrome_CYPVIIA1"/>
    <property type="match status" value="1"/>
</dbReference>
<dbReference type="PANTHER" id="PTHR24304">
    <property type="entry name" value="CYTOCHROME P450 FAMILY 7"/>
    <property type="match status" value="1"/>
</dbReference>
<keyword evidence="12" id="KW-0753">Steroid metabolism</keyword>
<evidence type="ECO:0000256" key="3">
    <source>
        <dbReference type="ARBA" id="ARBA00004860"/>
    </source>
</evidence>
<feature type="binding site" evidence="15">
    <location>
        <position position="299"/>
    </location>
    <ligand>
        <name>substrate</name>
    </ligand>
</feature>
<accession>A0A401PF02</accession>
<evidence type="ECO:0000256" key="5">
    <source>
        <dbReference type="ARBA" id="ARBA00022617"/>
    </source>
</evidence>
<protein>
    <recommendedName>
        <fullName evidence="18">Cholesterol 7-alpha-monooxygenase</fullName>
    </recommendedName>
</protein>
<evidence type="ECO:0000256" key="12">
    <source>
        <dbReference type="ARBA" id="ARBA00023221"/>
    </source>
</evidence>
<dbReference type="GO" id="GO:0006699">
    <property type="term" value="P:bile acid biosynthetic process"/>
    <property type="evidence" value="ECO:0007669"/>
    <property type="project" value="TreeGrafter"/>
</dbReference>
<dbReference type="Gene3D" id="1.10.630.10">
    <property type="entry name" value="Cytochrome P450"/>
    <property type="match status" value="1"/>
</dbReference>
<proteinExistence type="inferred from homology"/>
<dbReference type="InterPro" id="IPR002403">
    <property type="entry name" value="Cyt_P450_E_grp-IV"/>
</dbReference>
<dbReference type="PRINTS" id="PR00465">
    <property type="entry name" value="EP450IV"/>
</dbReference>
<keyword evidence="17" id="KW-1185">Reference proteome</keyword>
<evidence type="ECO:0000256" key="15">
    <source>
        <dbReference type="PIRSR" id="PIRSR000047-2"/>
    </source>
</evidence>
<gene>
    <name evidence="16" type="ORF">scyTo_0001671</name>
</gene>
<evidence type="ECO:0000313" key="16">
    <source>
        <dbReference type="EMBL" id="GCB71707.1"/>
    </source>
</evidence>
<dbReference type="PANTHER" id="PTHR24304:SF3">
    <property type="entry name" value="CHOLESTEROL 7-ALPHA-MONOOXYGENASE"/>
    <property type="match status" value="1"/>
</dbReference>
<evidence type="ECO:0000256" key="4">
    <source>
        <dbReference type="ARBA" id="ARBA00010617"/>
    </source>
</evidence>
<dbReference type="OMA" id="MFRTAHN"/>
<dbReference type="CDD" id="cd20631">
    <property type="entry name" value="CYP7A1"/>
    <property type="match status" value="1"/>
</dbReference>
<dbReference type="SUPFAM" id="SSF48264">
    <property type="entry name" value="Cytochrome P450"/>
    <property type="match status" value="1"/>
</dbReference>
<keyword evidence="10" id="KW-0443">Lipid metabolism</keyword>
<evidence type="ECO:0000256" key="11">
    <source>
        <dbReference type="ARBA" id="ARBA00023136"/>
    </source>
</evidence>
<keyword evidence="6 13" id="KW-0479">Metal-binding</keyword>
<dbReference type="GO" id="GO:0005506">
    <property type="term" value="F:iron ion binding"/>
    <property type="evidence" value="ECO:0007669"/>
    <property type="project" value="InterPro"/>
</dbReference>
<keyword evidence="8" id="KW-0560">Oxidoreductase</keyword>
<comment type="cofactor">
    <cofactor evidence="1 13 14">
        <name>heme</name>
        <dbReference type="ChEBI" id="CHEBI:30413"/>
    </cofactor>
</comment>
<dbReference type="GO" id="GO:0005789">
    <property type="term" value="C:endoplasmic reticulum membrane"/>
    <property type="evidence" value="ECO:0007669"/>
    <property type="project" value="UniProtKB-SubCell"/>
</dbReference>
<evidence type="ECO:0000256" key="14">
    <source>
        <dbReference type="PIRSR" id="PIRSR000047-1"/>
    </source>
</evidence>
<keyword evidence="9 13" id="KW-0408">Iron</keyword>
<feature type="binding site" description="axial binding residue" evidence="14">
    <location>
        <position position="455"/>
    </location>
    <ligand>
        <name>heme</name>
        <dbReference type="ChEBI" id="CHEBI:30413"/>
    </ligand>
    <ligandPart>
        <name>Fe</name>
        <dbReference type="ChEBI" id="CHEBI:18248"/>
    </ligandPart>
</feature>
<dbReference type="AlphaFoldDB" id="A0A401PF02"/>
<name>A0A401PF02_SCYTO</name>
<dbReference type="InterPro" id="IPR024204">
    <property type="entry name" value="Cyt_P450_CYP7A1-type"/>
</dbReference>
<dbReference type="Proteomes" id="UP000288216">
    <property type="component" value="Unassembled WGS sequence"/>
</dbReference>
<evidence type="ECO:0000256" key="10">
    <source>
        <dbReference type="ARBA" id="ARBA00023098"/>
    </source>
</evidence>
<dbReference type="EMBL" id="BFAA01000385">
    <property type="protein sequence ID" value="GCB71707.1"/>
    <property type="molecule type" value="Genomic_DNA"/>
</dbReference>